<feature type="transmembrane region" description="Helical" evidence="6">
    <location>
        <begin position="77"/>
        <end position="94"/>
    </location>
</feature>
<dbReference type="RefSeq" id="WP_055081400.1">
    <property type="nucleotide sequence ID" value="NZ_JBKWPM010000017.1"/>
</dbReference>
<dbReference type="Gene3D" id="1.20.1250.20">
    <property type="entry name" value="MFS general substrate transporter like domains"/>
    <property type="match status" value="2"/>
</dbReference>
<dbReference type="GO" id="GO:0016020">
    <property type="term" value="C:membrane"/>
    <property type="evidence" value="ECO:0007669"/>
    <property type="project" value="UniProtKB-SubCell"/>
</dbReference>
<evidence type="ECO:0000256" key="2">
    <source>
        <dbReference type="ARBA" id="ARBA00005241"/>
    </source>
</evidence>
<dbReference type="EMBL" id="VUNJ01000022">
    <property type="protein sequence ID" value="MST93237.1"/>
    <property type="molecule type" value="Genomic_DNA"/>
</dbReference>
<feature type="transmembrane region" description="Helical" evidence="6">
    <location>
        <begin position="45"/>
        <end position="65"/>
    </location>
</feature>
<name>A0A6I2U652_9FIRM</name>
<evidence type="ECO:0000256" key="5">
    <source>
        <dbReference type="ARBA" id="ARBA00023136"/>
    </source>
</evidence>
<feature type="transmembrane region" description="Helical" evidence="6">
    <location>
        <begin position="213"/>
        <end position="233"/>
    </location>
</feature>
<dbReference type="InterPro" id="IPR051717">
    <property type="entry name" value="MFS_MFSD6"/>
</dbReference>
<evidence type="ECO:0000256" key="1">
    <source>
        <dbReference type="ARBA" id="ARBA00004141"/>
    </source>
</evidence>
<gene>
    <name evidence="8" type="ORF">FYJ76_15080</name>
</gene>
<keyword evidence="3 6" id="KW-0812">Transmembrane</keyword>
<keyword evidence="4 6" id="KW-1133">Transmembrane helix</keyword>
<evidence type="ECO:0000256" key="4">
    <source>
        <dbReference type="ARBA" id="ARBA00022989"/>
    </source>
</evidence>
<keyword evidence="5 6" id="KW-0472">Membrane</keyword>
<evidence type="ECO:0000259" key="7">
    <source>
        <dbReference type="Pfam" id="PF12832"/>
    </source>
</evidence>
<comment type="caution">
    <text evidence="8">The sequence shown here is derived from an EMBL/GenBank/DDBJ whole genome shotgun (WGS) entry which is preliminary data.</text>
</comment>
<feature type="transmembrane region" description="Helical" evidence="6">
    <location>
        <begin position="302"/>
        <end position="320"/>
    </location>
</feature>
<evidence type="ECO:0000313" key="9">
    <source>
        <dbReference type="Proteomes" id="UP000431913"/>
    </source>
</evidence>
<accession>A0A6I2U652</accession>
<sequence length="417" mass="44729">MKKNKTQLDIVLRFGCFDAVFWCIMASFGSYVVPMALQRGYTQSVVGIMVSGYLVSAFAGQFFWASICDQLRATKKVFLIGVSLTIATQLLLYFTRSALLFGLLYICLGFTLQPMGSILDAWMLKALKGSMKSYAPARGGGSIGYAVAVLVMGKLVARFGYGIMPVCSTAIAIVVLAIAYVIPDAVFSENSSESPLRERVSWKTTLSILKNKSYLLVLAVVFFLGMAIATVNTFKISILEALGGDVSTQGMDGFFSCVAQFAVFEAGALLMRIPAPGRLLSGAVLTSVSIFSTMNASNCETVIAATLLVGVTYGLVTPAGRERILEIIDPRFQTTAIGLMDGCYSFFGGTVAMLYAGSLAEAFGLRAMLLTCFSISLVPLSLLVVFQAAARRNASQHCNVRCCTHTCCGENIPGRIK</sequence>
<comment type="similarity">
    <text evidence="2">Belongs to the major facilitator superfamily. MFSD6 family.</text>
</comment>
<reference evidence="8 9" key="1">
    <citation type="submission" date="2019-08" db="EMBL/GenBank/DDBJ databases">
        <title>In-depth cultivation of the pig gut microbiome towards novel bacterial diversity and tailored functional studies.</title>
        <authorList>
            <person name="Wylensek D."/>
            <person name="Hitch T.C.A."/>
            <person name="Clavel T."/>
        </authorList>
    </citation>
    <scope>NUCLEOTIDE SEQUENCE [LARGE SCALE GENOMIC DNA]</scope>
    <source>
        <strain evidence="8 9">WCA3-601-WT-6J</strain>
    </source>
</reference>
<dbReference type="SUPFAM" id="SSF103473">
    <property type="entry name" value="MFS general substrate transporter"/>
    <property type="match status" value="1"/>
</dbReference>
<proteinExistence type="inferred from homology"/>
<protein>
    <submittedName>
        <fullName evidence="8">MFS transporter</fullName>
    </submittedName>
</protein>
<organism evidence="8 9">
    <name type="scientific">Ruthenibacterium lactatiformans</name>
    <dbReference type="NCBI Taxonomy" id="1550024"/>
    <lineage>
        <taxon>Bacteria</taxon>
        <taxon>Bacillati</taxon>
        <taxon>Bacillota</taxon>
        <taxon>Clostridia</taxon>
        <taxon>Eubacteriales</taxon>
        <taxon>Oscillospiraceae</taxon>
        <taxon>Ruthenibacterium</taxon>
    </lineage>
</organism>
<feature type="transmembrane region" description="Helical" evidence="6">
    <location>
        <begin position="135"/>
        <end position="153"/>
    </location>
</feature>
<comment type="subcellular location">
    <subcellularLocation>
        <location evidence="1">Membrane</location>
        <topology evidence="1">Multi-pass membrane protein</topology>
    </subcellularLocation>
</comment>
<evidence type="ECO:0000256" key="3">
    <source>
        <dbReference type="ARBA" id="ARBA00022692"/>
    </source>
</evidence>
<feature type="transmembrane region" description="Helical" evidence="6">
    <location>
        <begin position="12"/>
        <end position="33"/>
    </location>
</feature>
<dbReference type="Pfam" id="PF12832">
    <property type="entry name" value="MFS_1_like"/>
    <property type="match status" value="1"/>
</dbReference>
<evidence type="ECO:0000256" key="6">
    <source>
        <dbReference type="SAM" id="Phobius"/>
    </source>
</evidence>
<feature type="transmembrane region" description="Helical" evidence="6">
    <location>
        <begin position="100"/>
        <end position="123"/>
    </location>
</feature>
<feature type="transmembrane region" description="Helical" evidence="6">
    <location>
        <begin position="363"/>
        <end position="386"/>
    </location>
</feature>
<feature type="domain" description="Major facilitator superfamily associated" evidence="7">
    <location>
        <begin position="24"/>
        <end position="366"/>
    </location>
</feature>
<dbReference type="AlphaFoldDB" id="A0A6I2U652"/>
<dbReference type="Proteomes" id="UP000431913">
    <property type="component" value="Unassembled WGS sequence"/>
</dbReference>
<feature type="transmembrane region" description="Helical" evidence="6">
    <location>
        <begin position="332"/>
        <end position="357"/>
    </location>
</feature>
<dbReference type="PANTHER" id="PTHR16172">
    <property type="entry name" value="MAJOR FACILITATOR SUPERFAMILY DOMAIN-CONTAINING PROTEIN 6-LIKE"/>
    <property type="match status" value="1"/>
</dbReference>
<feature type="transmembrane region" description="Helical" evidence="6">
    <location>
        <begin position="253"/>
        <end position="271"/>
    </location>
</feature>
<evidence type="ECO:0000313" key="8">
    <source>
        <dbReference type="EMBL" id="MST93237.1"/>
    </source>
</evidence>
<dbReference type="PANTHER" id="PTHR16172:SF41">
    <property type="entry name" value="MAJOR FACILITATOR SUPERFAMILY DOMAIN-CONTAINING PROTEIN 6-LIKE"/>
    <property type="match status" value="1"/>
</dbReference>
<dbReference type="InterPro" id="IPR024989">
    <property type="entry name" value="MFS_assoc_dom"/>
</dbReference>
<feature type="transmembrane region" description="Helical" evidence="6">
    <location>
        <begin position="159"/>
        <end position="182"/>
    </location>
</feature>
<dbReference type="InterPro" id="IPR036259">
    <property type="entry name" value="MFS_trans_sf"/>
</dbReference>